<dbReference type="AlphaFoldDB" id="A0A0A9D3K1"/>
<reference evidence="1" key="2">
    <citation type="journal article" date="2015" name="Data Brief">
        <title>Shoot transcriptome of the giant reed, Arundo donax.</title>
        <authorList>
            <person name="Barrero R.A."/>
            <person name="Guerrero F.D."/>
            <person name="Moolhuijzen P."/>
            <person name="Goolsby J.A."/>
            <person name="Tidwell J."/>
            <person name="Bellgard S.E."/>
            <person name="Bellgard M.I."/>
        </authorList>
    </citation>
    <scope>NUCLEOTIDE SEQUENCE</scope>
    <source>
        <tissue evidence="1">Shoot tissue taken approximately 20 cm above the soil surface</tissue>
    </source>
</reference>
<accession>A0A0A9D3K1</accession>
<organism evidence="1">
    <name type="scientific">Arundo donax</name>
    <name type="common">Giant reed</name>
    <name type="synonym">Donax arundinaceus</name>
    <dbReference type="NCBI Taxonomy" id="35708"/>
    <lineage>
        <taxon>Eukaryota</taxon>
        <taxon>Viridiplantae</taxon>
        <taxon>Streptophyta</taxon>
        <taxon>Embryophyta</taxon>
        <taxon>Tracheophyta</taxon>
        <taxon>Spermatophyta</taxon>
        <taxon>Magnoliopsida</taxon>
        <taxon>Liliopsida</taxon>
        <taxon>Poales</taxon>
        <taxon>Poaceae</taxon>
        <taxon>PACMAD clade</taxon>
        <taxon>Arundinoideae</taxon>
        <taxon>Arundineae</taxon>
        <taxon>Arundo</taxon>
    </lineage>
</organism>
<name>A0A0A9D3K1_ARUDO</name>
<reference evidence="1" key="1">
    <citation type="submission" date="2014-09" db="EMBL/GenBank/DDBJ databases">
        <authorList>
            <person name="Magalhaes I.L.F."/>
            <person name="Oliveira U."/>
            <person name="Santos F.R."/>
            <person name="Vidigal T.H.D.A."/>
            <person name="Brescovit A.D."/>
            <person name="Santos A.J."/>
        </authorList>
    </citation>
    <scope>NUCLEOTIDE SEQUENCE</scope>
    <source>
        <tissue evidence="1">Shoot tissue taken approximately 20 cm above the soil surface</tissue>
    </source>
</reference>
<dbReference type="EMBL" id="GBRH01215499">
    <property type="protein sequence ID" value="JAD82396.1"/>
    <property type="molecule type" value="Transcribed_RNA"/>
</dbReference>
<evidence type="ECO:0000313" key="1">
    <source>
        <dbReference type="EMBL" id="JAD82396.1"/>
    </source>
</evidence>
<protein>
    <submittedName>
        <fullName evidence="1">Uncharacterized protein</fullName>
    </submittedName>
</protein>
<sequence length="33" mass="3670">MTAPIASLNTKLRSNPLFITLDSVNLVLFHIET</sequence>
<proteinExistence type="predicted"/>